<feature type="transmembrane region" description="Helical" evidence="2">
    <location>
        <begin position="20"/>
        <end position="46"/>
    </location>
</feature>
<evidence type="ECO:0000313" key="3">
    <source>
        <dbReference type="EMBL" id="KAG2220987.1"/>
    </source>
</evidence>
<evidence type="ECO:0008006" key="5">
    <source>
        <dbReference type="Google" id="ProtNLM"/>
    </source>
</evidence>
<reference evidence="3 4" key="1">
    <citation type="submission" date="2020-12" db="EMBL/GenBank/DDBJ databases">
        <title>Metabolic potential, ecology and presence of endohyphal bacteria is reflected in genomic diversity of Mucoromycotina.</title>
        <authorList>
            <person name="Muszewska A."/>
            <person name="Okrasinska A."/>
            <person name="Steczkiewicz K."/>
            <person name="Drgas O."/>
            <person name="Orlowska M."/>
            <person name="Perlinska-Lenart U."/>
            <person name="Aleksandrzak-Piekarczyk T."/>
            <person name="Szatraj K."/>
            <person name="Zielenkiewicz U."/>
            <person name="Pilsyk S."/>
            <person name="Malc E."/>
            <person name="Mieczkowski P."/>
            <person name="Kruszewska J.S."/>
            <person name="Biernat P."/>
            <person name="Pawlowska J."/>
        </authorList>
    </citation>
    <scope>NUCLEOTIDE SEQUENCE [LARGE SCALE GENOMIC DNA]</scope>
    <source>
        <strain evidence="3 4">CBS 142.35</strain>
    </source>
</reference>
<dbReference type="GO" id="GO:0016020">
    <property type="term" value="C:membrane"/>
    <property type="evidence" value="ECO:0007669"/>
    <property type="project" value="InterPro"/>
</dbReference>
<dbReference type="GO" id="GO:0042910">
    <property type="term" value="F:xenobiotic transmembrane transporter activity"/>
    <property type="evidence" value="ECO:0007669"/>
    <property type="project" value="InterPro"/>
</dbReference>
<evidence type="ECO:0000256" key="1">
    <source>
        <dbReference type="ARBA" id="ARBA00010199"/>
    </source>
</evidence>
<proteinExistence type="inferred from homology"/>
<dbReference type="NCBIfam" id="TIGR00797">
    <property type="entry name" value="matE"/>
    <property type="match status" value="1"/>
</dbReference>
<dbReference type="Proteomes" id="UP000646827">
    <property type="component" value="Unassembled WGS sequence"/>
</dbReference>
<comment type="caution">
    <text evidence="3">The sequence shown here is derived from an EMBL/GenBank/DDBJ whole genome shotgun (WGS) entry which is preliminary data.</text>
</comment>
<feature type="transmembrane region" description="Helical" evidence="2">
    <location>
        <begin position="305"/>
        <end position="324"/>
    </location>
</feature>
<organism evidence="3 4">
    <name type="scientific">Circinella minor</name>
    <dbReference type="NCBI Taxonomy" id="1195481"/>
    <lineage>
        <taxon>Eukaryota</taxon>
        <taxon>Fungi</taxon>
        <taxon>Fungi incertae sedis</taxon>
        <taxon>Mucoromycota</taxon>
        <taxon>Mucoromycotina</taxon>
        <taxon>Mucoromycetes</taxon>
        <taxon>Mucorales</taxon>
        <taxon>Lichtheimiaceae</taxon>
        <taxon>Circinella</taxon>
    </lineage>
</organism>
<feature type="transmembrane region" description="Helical" evidence="2">
    <location>
        <begin position="131"/>
        <end position="153"/>
    </location>
</feature>
<evidence type="ECO:0000256" key="2">
    <source>
        <dbReference type="SAM" id="Phobius"/>
    </source>
</evidence>
<feature type="transmembrane region" description="Helical" evidence="2">
    <location>
        <begin position="377"/>
        <end position="401"/>
    </location>
</feature>
<evidence type="ECO:0000313" key="4">
    <source>
        <dbReference type="Proteomes" id="UP000646827"/>
    </source>
</evidence>
<keyword evidence="2" id="KW-0812">Transmembrane</keyword>
<keyword evidence="2" id="KW-1133">Transmembrane helix</keyword>
<protein>
    <recommendedName>
        <fullName evidence="5">MATE efflux family protein</fullName>
    </recommendedName>
</protein>
<feature type="transmembrane region" description="Helical" evidence="2">
    <location>
        <begin position="407"/>
        <end position="426"/>
    </location>
</feature>
<dbReference type="EMBL" id="JAEPRB010000122">
    <property type="protein sequence ID" value="KAG2220987.1"/>
    <property type="molecule type" value="Genomic_DNA"/>
</dbReference>
<dbReference type="AlphaFoldDB" id="A0A8H7VJA7"/>
<gene>
    <name evidence="3" type="ORF">INT45_004606</name>
</gene>
<feature type="transmembrane region" description="Helical" evidence="2">
    <location>
        <begin position="98"/>
        <end position="119"/>
    </location>
</feature>
<feature type="transmembrane region" description="Helical" evidence="2">
    <location>
        <begin position="67"/>
        <end position="92"/>
    </location>
</feature>
<dbReference type="PANTHER" id="PTHR11206">
    <property type="entry name" value="MULTIDRUG RESISTANCE PROTEIN"/>
    <property type="match status" value="1"/>
</dbReference>
<comment type="similarity">
    <text evidence="1">Belongs to the multi antimicrobial extrusion (MATE) (TC 2.A.66.1) family.</text>
</comment>
<sequence>MMEMTNISLIGQLGSRELAGVTLANMLLAVVYFCITTGISNTLETLCSQAYTGAKDKTKVGVYFQRVYFVLILWSILVGIILYNGTFILITMGQDPELAGYAGSYLRCIFPSAIVYMTYDAHRKYLQVQGATLVPVFILAIGVFLNALIQYFFIFYMNMGFMGAPLGLSIVYCFMLGAQLFYTHFIRQETRDECCWGGWDVQQNIFNTQMDEWLQFFKLALSNVFVICSEYYVAELSVLAISYLPNSNSNNSNATTTIIAAGSVLLRSHLCSHTVAMGLGAASATRVGHYIGQGSAQGARQSFHMGCWVSLLFALPLSVFFWVFRDTFPYLFTQESEVAQLITLGMPLLASFQIFGMIAGQLSGVLRGFGRQQVSAFISLIAFYGVTVPLGYTLVFLTPYWSLNGVWVAFGIGYVIYALAQLLYLLTVNWSSECAKVQHHLYLLYNNNDEHTNIITPVRKD</sequence>
<name>A0A8H7VJA7_9FUNG</name>
<keyword evidence="4" id="KW-1185">Reference proteome</keyword>
<dbReference type="OrthoDB" id="2126698at2759"/>
<dbReference type="InterPro" id="IPR002528">
    <property type="entry name" value="MATE_fam"/>
</dbReference>
<dbReference type="Pfam" id="PF01554">
    <property type="entry name" value="MatE"/>
    <property type="match status" value="2"/>
</dbReference>
<feature type="transmembrane region" description="Helical" evidence="2">
    <location>
        <begin position="159"/>
        <end position="182"/>
    </location>
</feature>
<accession>A0A8H7VJA7</accession>
<dbReference type="GO" id="GO:0015297">
    <property type="term" value="F:antiporter activity"/>
    <property type="evidence" value="ECO:0007669"/>
    <property type="project" value="InterPro"/>
</dbReference>
<feature type="transmembrane region" description="Helical" evidence="2">
    <location>
        <begin position="344"/>
        <end position="365"/>
    </location>
</feature>
<keyword evidence="2" id="KW-0472">Membrane</keyword>